<dbReference type="RefSeq" id="WP_254295522.1">
    <property type="nucleotide sequence ID" value="NZ_JAMLDX010000016.1"/>
</dbReference>
<reference evidence="2" key="1">
    <citation type="submission" date="2022-05" db="EMBL/GenBank/DDBJ databases">
        <title>Sphingomonas sp. strain MG17 Genome sequencing and assembly.</title>
        <authorList>
            <person name="Kim I."/>
        </authorList>
    </citation>
    <scope>NUCLEOTIDE SEQUENCE</scope>
    <source>
        <strain evidence="2">MG17</strain>
    </source>
</reference>
<dbReference type="Gene3D" id="3.40.50.1820">
    <property type="entry name" value="alpha/beta hydrolase"/>
    <property type="match status" value="1"/>
</dbReference>
<dbReference type="PRINTS" id="PR00111">
    <property type="entry name" value="ABHYDROLASE"/>
</dbReference>
<organism evidence="2 3">
    <name type="scientific">Sphingomonas tagetis</name>
    <dbReference type="NCBI Taxonomy" id="2949092"/>
    <lineage>
        <taxon>Bacteria</taxon>
        <taxon>Pseudomonadati</taxon>
        <taxon>Pseudomonadota</taxon>
        <taxon>Alphaproteobacteria</taxon>
        <taxon>Sphingomonadales</taxon>
        <taxon>Sphingomonadaceae</taxon>
        <taxon>Sphingomonas</taxon>
    </lineage>
</organism>
<dbReference type="EMBL" id="JAMLDX010000016">
    <property type="protein sequence ID" value="MCP3732252.1"/>
    <property type="molecule type" value="Genomic_DNA"/>
</dbReference>
<dbReference type="Proteomes" id="UP001139451">
    <property type="component" value="Unassembled WGS sequence"/>
</dbReference>
<comment type="caution">
    <text evidence="2">The sequence shown here is derived from an EMBL/GenBank/DDBJ whole genome shotgun (WGS) entry which is preliminary data.</text>
</comment>
<dbReference type="AlphaFoldDB" id="A0A9X2KN00"/>
<dbReference type="InterPro" id="IPR029058">
    <property type="entry name" value="AB_hydrolase_fold"/>
</dbReference>
<evidence type="ECO:0000259" key="1">
    <source>
        <dbReference type="Pfam" id="PF12146"/>
    </source>
</evidence>
<sequence>MTRPGGTEAFDAPDGLAGYRWRATRPRASLLLQHGYAEHAGRYVDHANGLIPNLTSLGIEVFAFDLAGHGRSPGRRGDTNVFRMIQVHMSMRHAIASAARPIFLLGHSLGGLVTAASAAAAPGGIAGVLLSAPALPFDVPTRQRLLVRTIAAILPMAGVTPPGDGGELSRIEAEVRAYQADPLIFRRKLPARIADSAVRAADRMWRALPDWRAPTLVVHGTADCATDPDGSRRLTNMISSSDKELLMVADGRHELLNDVARDATLAHMLDWLDRRIGGAMVA</sequence>
<evidence type="ECO:0000313" key="2">
    <source>
        <dbReference type="EMBL" id="MCP3732252.1"/>
    </source>
</evidence>
<dbReference type="Pfam" id="PF12146">
    <property type="entry name" value="Hydrolase_4"/>
    <property type="match status" value="1"/>
</dbReference>
<dbReference type="InterPro" id="IPR022742">
    <property type="entry name" value="Hydrolase_4"/>
</dbReference>
<evidence type="ECO:0000313" key="3">
    <source>
        <dbReference type="Proteomes" id="UP001139451"/>
    </source>
</evidence>
<dbReference type="InterPro" id="IPR000073">
    <property type="entry name" value="AB_hydrolase_1"/>
</dbReference>
<dbReference type="PANTHER" id="PTHR11614">
    <property type="entry name" value="PHOSPHOLIPASE-RELATED"/>
    <property type="match status" value="1"/>
</dbReference>
<proteinExistence type="predicted"/>
<protein>
    <submittedName>
        <fullName evidence="2">Lysophospholipase</fullName>
    </submittedName>
</protein>
<accession>A0A9X2KN00</accession>
<dbReference type="InterPro" id="IPR051044">
    <property type="entry name" value="MAG_DAG_Lipase"/>
</dbReference>
<gene>
    <name evidence="2" type="ORF">M9978_17670</name>
</gene>
<feature type="domain" description="Serine aminopeptidase S33" evidence="1">
    <location>
        <begin position="25"/>
        <end position="258"/>
    </location>
</feature>
<dbReference type="SUPFAM" id="SSF53474">
    <property type="entry name" value="alpha/beta-Hydrolases"/>
    <property type="match status" value="1"/>
</dbReference>
<keyword evidence="3" id="KW-1185">Reference proteome</keyword>
<name>A0A9X2KN00_9SPHN</name>